<reference evidence="1 2" key="1">
    <citation type="journal article" date="2013" name="Genome Announc.">
        <title>Draft Genome Sequence of Rhodococcus opacus Strain M213 Shows a Diverse Catabolic Potential.</title>
        <authorList>
            <person name="Pathak A."/>
            <person name="Green S.J."/>
            <person name="Ogram A."/>
            <person name="Chauhan A."/>
        </authorList>
    </citation>
    <scope>NUCLEOTIDE SEQUENCE [LARGE SCALE GENOMIC DNA]</scope>
    <source>
        <strain evidence="1 2">M213</strain>
    </source>
</reference>
<dbReference type="AlphaFoldDB" id="K8Y147"/>
<evidence type="ECO:0000313" key="1">
    <source>
        <dbReference type="EMBL" id="EKT84372.1"/>
    </source>
</evidence>
<gene>
    <name evidence="1" type="ORF">WSS_A02340</name>
</gene>
<keyword evidence="1" id="KW-0503">Monooxygenase</keyword>
<evidence type="ECO:0000313" key="2">
    <source>
        <dbReference type="Proteomes" id="UP000005951"/>
    </source>
</evidence>
<organism evidence="1 2">
    <name type="scientific">Rhodococcus opacus M213</name>
    <dbReference type="NCBI Taxonomy" id="1129896"/>
    <lineage>
        <taxon>Bacteria</taxon>
        <taxon>Bacillati</taxon>
        <taxon>Actinomycetota</taxon>
        <taxon>Actinomycetes</taxon>
        <taxon>Mycobacteriales</taxon>
        <taxon>Nocardiaceae</taxon>
        <taxon>Rhodococcus</taxon>
    </lineage>
</organism>
<name>K8Y147_RHOOP</name>
<dbReference type="RefSeq" id="WP_005253586.1">
    <property type="nucleotide sequence ID" value="NZ_AJYC02000009.1"/>
</dbReference>
<dbReference type="SUPFAM" id="SSF52343">
    <property type="entry name" value="Ferredoxin reductase-like, C-terminal NADP-linked domain"/>
    <property type="match status" value="1"/>
</dbReference>
<proteinExistence type="predicted"/>
<keyword evidence="1" id="KW-0560">Oxidoreductase</keyword>
<comment type="caution">
    <text evidence="1">The sequence shown here is derived from an EMBL/GenBank/DDBJ whole genome shotgun (WGS) entry which is preliminary data.</text>
</comment>
<dbReference type="GO" id="GO:0004497">
    <property type="term" value="F:monooxygenase activity"/>
    <property type="evidence" value="ECO:0007669"/>
    <property type="project" value="UniProtKB-KW"/>
</dbReference>
<dbReference type="EMBL" id="AJYC02000009">
    <property type="protein sequence ID" value="EKT84372.1"/>
    <property type="molecule type" value="Genomic_DNA"/>
</dbReference>
<dbReference type="Gene3D" id="3.40.50.80">
    <property type="entry name" value="Nucleotide-binding domain of ferredoxin-NADP reductase (FNR) module"/>
    <property type="match status" value="1"/>
</dbReference>
<protein>
    <submittedName>
        <fullName evidence="1">Cytochrome p450 monooxygenase</fullName>
    </submittedName>
</protein>
<sequence>MQCAPQTRSRCPQEAWVRNHFKLDPAADRHIFGAGSIGSTPIIAMADHARANGKDYEIYYCGRDVATMALLERLSTDMCTRVPRGPGSTSWHC</sequence>
<accession>K8Y147</accession>
<dbReference type="Proteomes" id="UP000005951">
    <property type="component" value="Unassembled WGS sequence"/>
</dbReference>
<dbReference type="InterPro" id="IPR039261">
    <property type="entry name" value="FNR_nucleotide-bd"/>
</dbReference>
<dbReference type="PRINTS" id="PR00409">
    <property type="entry name" value="PHDIOXRDTASE"/>
</dbReference>